<protein>
    <submittedName>
        <fullName evidence="2">Uncharacterized protein</fullName>
    </submittedName>
</protein>
<accession>A0ABR3PI30</accession>
<dbReference type="EMBL" id="JBFMKM010000006">
    <property type="protein sequence ID" value="KAL1305707.1"/>
    <property type="molecule type" value="Genomic_DNA"/>
</dbReference>
<keyword evidence="3" id="KW-1185">Reference proteome</keyword>
<dbReference type="Proteomes" id="UP001562354">
    <property type="component" value="Unassembled WGS sequence"/>
</dbReference>
<feature type="region of interest" description="Disordered" evidence="1">
    <location>
        <begin position="90"/>
        <end position="120"/>
    </location>
</feature>
<dbReference type="GeneID" id="95980995"/>
<gene>
    <name evidence="2" type="ORF">AAFC00_007296</name>
</gene>
<evidence type="ECO:0000256" key="1">
    <source>
        <dbReference type="SAM" id="MobiDB-lite"/>
    </source>
</evidence>
<organism evidence="2 3">
    <name type="scientific">Neodothiora populina</name>
    <dbReference type="NCBI Taxonomy" id="2781224"/>
    <lineage>
        <taxon>Eukaryota</taxon>
        <taxon>Fungi</taxon>
        <taxon>Dikarya</taxon>
        <taxon>Ascomycota</taxon>
        <taxon>Pezizomycotina</taxon>
        <taxon>Dothideomycetes</taxon>
        <taxon>Dothideomycetidae</taxon>
        <taxon>Dothideales</taxon>
        <taxon>Dothioraceae</taxon>
        <taxon>Neodothiora</taxon>
    </lineage>
</organism>
<sequence>MEMALDIFALQMTPDQKKAAATTKDTTSSRDYISALWAEYKRELSDRRLGHLVQFDNPMPQEHIDIAPQVEARQHKAPSEKNYDFEQISRQMSASSEEGCPVVIPPAYHNSNNDTPTQRRESWFSRLLERPPPSGVTEQLVHMAFTVS</sequence>
<proteinExistence type="predicted"/>
<evidence type="ECO:0000313" key="3">
    <source>
        <dbReference type="Proteomes" id="UP001562354"/>
    </source>
</evidence>
<comment type="caution">
    <text evidence="2">The sequence shown here is derived from an EMBL/GenBank/DDBJ whole genome shotgun (WGS) entry which is preliminary data.</text>
</comment>
<name>A0ABR3PI30_9PEZI</name>
<evidence type="ECO:0000313" key="2">
    <source>
        <dbReference type="EMBL" id="KAL1305707.1"/>
    </source>
</evidence>
<reference evidence="2 3" key="1">
    <citation type="submission" date="2024-07" db="EMBL/GenBank/DDBJ databases">
        <title>Draft sequence of the Neodothiora populina.</title>
        <authorList>
            <person name="Drown D.D."/>
            <person name="Schuette U.S."/>
            <person name="Buechlein A.B."/>
            <person name="Rusch D.R."/>
            <person name="Winton L.W."/>
            <person name="Adams G.A."/>
        </authorList>
    </citation>
    <scope>NUCLEOTIDE SEQUENCE [LARGE SCALE GENOMIC DNA]</scope>
    <source>
        <strain evidence="2 3">CPC 39397</strain>
    </source>
</reference>
<dbReference type="RefSeq" id="XP_069201980.1">
    <property type="nucleotide sequence ID" value="XM_069348427.1"/>
</dbReference>